<dbReference type="PIRSF" id="PIRSF004983">
    <property type="entry name" value="MenD"/>
    <property type="match status" value="1"/>
</dbReference>
<evidence type="ECO:0000256" key="4">
    <source>
        <dbReference type="ARBA" id="ARBA00023052"/>
    </source>
</evidence>
<evidence type="ECO:0000256" key="5">
    <source>
        <dbReference type="ARBA" id="ARBA00023211"/>
    </source>
</evidence>
<dbReference type="InterPro" id="IPR029061">
    <property type="entry name" value="THDP-binding"/>
</dbReference>
<keyword evidence="4" id="KW-0786">Thiamine pyrophosphate</keyword>
<dbReference type="Gene3D" id="3.40.50.970">
    <property type="match status" value="2"/>
</dbReference>
<evidence type="ECO:0000256" key="3">
    <source>
        <dbReference type="ARBA" id="ARBA00022842"/>
    </source>
</evidence>
<reference evidence="8 9" key="1">
    <citation type="submission" date="2018-08" db="EMBL/GenBank/DDBJ databases">
        <title>A genome reference for cultivated species of the human gut microbiota.</title>
        <authorList>
            <person name="Zou Y."/>
            <person name="Xue W."/>
            <person name="Luo G."/>
        </authorList>
    </citation>
    <scope>NUCLEOTIDE SEQUENCE [LARGE SCALE GENOMIC DNA]</scope>
    <source>
        <strain evidence="8 9">AM31-16AC</strain>
    </source>
</reference>
<dbReference type="PANTHER" id="PTHR42916">
    <property type="entry name" value="2-SUCCINYL-5-ENOLPYRUVYL-6-HYDROXY-3-CYCLOHEXENE-1-CARBOXYLATE SYNTHASE"/>
    <property type="match status" value="1"/>
</dbReference>
<reference evidence="7" key="2">
    <citation type="submission" date="2023-07" db="EMBL/GenBank/DDBJ databases">
        <title>Whole Genome Sequencing of Colonoscopy isolates.</title>
        <authorList>
            <person name="Surve S.V."/>
            <person name="Valls R.A."/>
            <person name="Barrak K.E."/>
            <person name="Gardner T.B."/>
            <person name="O'Toole G.A."/>
        </authorList>
    </citation>
    <scope>NUCLEOTIDE SEQUENCE</scope>
    <source>
        <strain evidence="7">GP0119</strain>
    </source>
</reference>
<name>A0A414F7I3_9BACE</name>
<keyword evidence="5" id="KW-0464">Manganese</keyword>
<dbReference type="GO" id="GO:0046872">
    <property type="term" value="F:metal ion binding"/>
    <property type="evidence" value="ECO:0007669"/>
    <property type="project" value="UniProtKB-KW"/>
</dbReference>
<dbReference type="GO" id="GO:0009234">
    <property type="term" value="P:menaquinone biosynthetic process"/>
    <property type="evidence" value="ECO:0007669"/>
    <property type="project" value="InterPro"/>
</dbReference>
<proteinExistence type="predicted"/>
<dbReference type="EMBL" id="JAUONL010000009">
    <property type="protein sequence ID" value="MDO6358535.1"/>
    <property type="molecule type" value="Genomic_DNA"/>
</dbReference>
<dbReference type="Proteomes" id="UP000284689">
    <property type="component" value="Unassembled WGS sequence"/>
</dbReference>
<evidence type="ECO:0000259" key="6">
    <source>
        <dbReference type="Pfam" id="PF02776"/>
    </source>
</evidence>
<keyword evidence="3" id="KW-0460">Magnesium</keyword>
<sequence>MKQYSSELSVQYLVALLKAHNIKRVIASPGTTALSFVASMQCDPFFEMYSCVDERSAAYMAVGLAAETNEPVVITCTGATASRNYLPALTEAYYRKLPILAVTGTQYEGRIGDLHSQLIDRSSIQKDVAVLSVHIPGLVETSSFEEKRHAQVEMNRAITALTRHGGGPVHINLQTLYSWDFSVAKLPEVKMVRRMTYGTVEQFPEMPEGRIAIFVGSHNTFNQELTDAIDTFCASRNAVVFCDHTSGYYGKYKVNFSLVAVQETYTSPLTKMDLCIHIGEISAEYGSVGMPKKEVWRVSEDGEIRDQFNALSYIFEMTESDFFRFYTIENAEPQEEYLKACHEEYDRIFSRMPEMGFTNIWAASMIAPKLPNGSSLHLGILNSVRSWNLFQIPKSVTSFANVGGFGIDGSISTVIGASLANKNKLYFCIVGDLAFFYDMNSLGNRHVGNNVRLLIVNNGRGTEFRNFYHVGSTFGDDADAYIAAAGHYGVQSKNLVKNYTQDLGYEYLSASTKEEFLSVYNRFVTPEITQKPMVLEIFTDSEDESNTLKRIWNIETTQSGALKNNVRKLAIKLYQTSLGNTIMKILGKSGLSIVRKMLSK</sequence>
<organism evidence="8 9">
    <name type="scientific">Bacteroides caccae</name>
    <dbReference type="NCBI Taxonomy" id="47678"/>
    <lineage>
        <taxon>Bacteria</taxon>
        <taxon>Pseudomonadati</taxon>
        <taxon>Bacteroidota</taxon>
        <taxon>Bacteroidia</taxon>
        <taxon>Bacteroidales</taxon>
        <taxon>Bacteroidaceae</taxon>
        <taxon>Bacteroides</taxon>
    </lineage>
</organism>
<dbReference type="RefSeq" id="WP_122265158.1">
    <property type="nucleotide sequence ID" value="NZ_CAXYLJ010000041.1"/>
</dbReference>
<dbReference type="AlphaFoldDB" id="A0A414F7I3"/>
<accession>A0A414F7I3</accession>
<dbReference type="GO" id="GO:0030976">
    <property type="term" value="F:thiamine pyrophosphate binding"/>
    <property type="evidence" value="ECO:0007669"/>
    <property type="project" value="InterPro"/>
</dbReference>
<evidence type="ECO:0000313" key="7">
    <source>
        <dbReference type="EMBL" id="MDO6358535.1"/>
    </source>
</evidence>
<dbReference type="GO" id="GO:0070204">
    <property type="term" value="F:2-succinyl-5-enolpyruvyl-6-hydroxy-3-cyclohexene-1-carboxylic-acid synthase activity"/>
    <property type="evidence" value="ECO:0007669"/>
    <property type="project" value="InterPro"/>
</dbReference>
<feature type="domain" description="Thiamine pyrophosphate enzyme N-terminal TPP-binding" evidence="6">
    <location>
        <begin position="11"/>
        <end position="121"/>
    </location>
</feature>
<dbReference type="Proteomes" id="UP001170023">
    <property type="component" value="Unassembled WGS sequence"/>
</dbReference>
<evidence type="ECO:0000256" key="1">
    <source>
        <dbReference type="ARBA" id="ARBA00022679"/>
    </source>
</evidence>
<dbReference type="Gene3D" id="3.40.50.1220">
    <property type="entry name" value="TPP-binding domain"/>
    <property type="match status" value="1"/>
</dbReference>
<dbReference type="InterPro" id="IPR004433">
    <property type="entry name" value="MenaQ_synth_MenD"/>
</dbReference>
<comment type="caution">
    <text evidence="8">The sequence shown here is derived from an EMBL/GenBank/DDBJ whole genome shotgun (WGS) entry which is preliminary data.</text>
</comment>
<dbReference type="PANTHER" id="PTHR42916:SF1">
    <property type="entry name" value="PROTEIN PHYLLO, CHLOROPLASTIC"/>
    <property type="match status" value="1"/>
</dbReference>
<dbReference type="EMBL" id="QSJD01000051">
    <property type="protein sequence ID" value="RHD42389.1"/>
    <property type="molecule type" value="Genomic_DNA"/>
</dbReference>
<dbReference type="SUPFAM" id="SSF52518">
    <property type="entry name" value="Thiamin diphosphate-binding fold (THDP-binding)"/>
    <property type="match status" value="2"/>
</dbReference>
<evidence type="ECO:0000313" key="9">
    <source>
        <dbReference type="Proteomes" id="UP000284689"/>
    </source>
</evidence>
<evidence type="ECO:0000256" key="2">
    <source>
        <dbReference type="ARBA" id="ARBA00022723"/>
    </source>
</evidence>
<keyword evidence="1" id="KW-0808">Transferase</keyword>
<gene>
    <name evidence="8" type="ORF">DW794_20405</name>
    <name evidence="7" type="ORF">Q4469_12700</name>
</gene>
<dbReference type="InterPro" id="IPR012001">
    <property type="entry name" value="Thiamin_PyroP_enz_TPP-bd_dom"/>
</dbReference>
<evidence type="ECO:0000313" key="8">
    <source>
        <dbReference type="EMBL" id="RHD42389.1"/>
    </source>
</evidence>
<protein>
    <submittedName>
        <fullName evidence="8">2-succinyl-5-enolpyruvyl-6-hydroxy-3-cyclohexene-1-carboxylate synthase</fullName>
    </submittedName>
    <submittedName>
        <fullName evidence="7">Thiamine pyrophosphate-binding protein</fullName>
    </submittedName>
</protein>
<dbReference type="Pfam" id="PF02776">
    <property type="entry name" value="TPP_enzyme_N"/>
    <property type="match status" value="1"/>
</dbReference>
<keyword evidence="2" id="KW-0479">Metal-binding</keyword>